<dbReference type="Pfam" id="PF01757">
    <property type="entry name" value="Acyl_transf_3"/>
    <property type="match status" value="1"/>
</dbReference>
<accession>A0A0J8AI29</accession>
<dbReference type="PANTHER" id="PTHR23028:SF131">
    <property type="entry name" value="BLR2367 PROTEIN"/>
    <property type="match status" value="1"/>
</dbReference>
<feature type="transmembrane region" description="Helical" evidence="1">
    <location>
        <begin position="245"/>
        <end position="267"/>
    </location>
</feature>
<evidence type="ECO:0000313" key="3">
    <source>
        <dbReference type="EMBL" id="KMS54445.1"/>
    </source>
</evidence>
<dbReference type="GO" id="GO:0000271">
    <property type="term" value="P:polysaccharide biosynthetic process"/>
    <property type="evidence" value="ECO:0007669"/>
    <property type="project" value="TreeGrafter"/>
</dbReference>
<feature type="transmembrane region" description="Helical" evidence="1">
    <location>
        <begin position="190"/>
        <end position="208"/>
    </location>
</feature>
<gene>
    <name evidence="3" type="ORF">V474_21540</name>
</gene>
<feature type="transmembrane region" description="Helical" evidence="1">
    <location>
        <begin position="143"/>
        <end position="170"/>
    </location>
</feature>
<feature type="transmembrane region" description="Helical" evidence="1">
    <location>
        <begin position="81"/>
        <end position="100"/>
    </location>
</feature>
<feature type="transmembrane region" description="Helical" evidence="1">
    <location>
        <begin position="12"/>
        <end position="36"/>
    </location>
</feature>
<evidence type="ECO:0000259" key="2">
    <source>
        <dbReference type="Pfam" id="PF01757"/>
    </source>
</evidence>
<dbReference type="PANTHER" id="PTHR23028">
    <property type="entry name" value="ACETYLTRANSFERASE"/>
    <property type="match status" value="1"/>
</dbReference>
<dbReference type="InterPro" id="IPR050879">
    <property type="entry name" value="Acyltransferase_3"/>
</dbReference>
<feature type="transmembrane region" description="Helical" evidence="1">
    <location>
        <begin position="42"/>
        <end position="61"/>
    </location>
</feature>
<name>A0A0J8AI29_9SPHN</name>
<organism evidence="3 4">
    <name type="scientific">Novosphingobium barchaimii LL02</name>
    <dbReference type="NCBI Taxonomy" id="1114963"/>
    <lineage>
        <taxon>Bacteria</taxon>
        <taxon>Pseudomonadati</taxon>
        <taxon>Pseudomonadota</taxon>
        <taxon>Alphaproteobacteria</taxon>
        <taxon>Sphingomonadales</taxon>
        <taxon>Sphingomonadaceae</taxon>
        <taxon>Novosphingobium</taxon>
    </lineage>
</organism>
<dbReference type="Proteomes" id="UP000052268">
    <property type="component" value="Unassembled WGS sequence"/>
</dbReference>
<evidence type="ECO:0000256" key="1">
    <source>
        <dbReference type="SAM" id="Phobius"/>
    </source>
</evidence>
<sequence length="358" mass="39436">MQRLDAVQGLRAVAAWFVVIAHGALWAGGFGSLILPARSYELLGSLGVLMFFTVSGFIMVYISRGTFGMPGASLSFLQKRLIRIVPLYWMMTMLTLVIILRNAEPVGMVRVMQSLLFIPYIVHGHLIRPLLGVGWTLNFEMFFYVLFAVSLLVRRGLMLLCCTLGVLLLTDQVLNPIWHYHDPSTLAQEWTDPLLLPFLLGIGLAVLHKSYPAIHNRHPFLGLAAGCLVMLVLQQTLIPDHNDPVWWRIAVLALGAVLASSAILASAHLKVPRWLILAGDSSYSLYLVHPLLFGLVKHIGGEALARELPVAAMLLYVVLSTAAGLALHLCIERPLTRWLGLRLPRSAPPTPRLEAAAA</sequence>
<dbReference type="InterPro" id="IPR002656">
    <property type="entry name" value="Acyl_transf_3_dom"/>
</dbReference>
<keyword evidence="1" id="KW-0812">Transmembrane</keyword>
<protein>
    <recommendedName>
        <fullName evidence="2">Acyltransferase 3 domain-containing protein</fullName>
    </recommendedName>
</protein>
<dbReference type="RefSeq" id="WP_059152295.1">
    <property type="nucleotide sequence ID" value="NZ_KQ130455.1"/>
</dbReference>
<dbReference type="AlphaFoldDB" id="A0A0J8AI29"/>
<keyword evidence="1" id="KW-0472">Membrane</keyword>
<proteinExistence type="predicted"/>
<feature type="transmembrane region" description="Helical" evidence="1">
    <location>
        <begin position="308"/>
        <end position="331"/>
    </location>
</feature>
<comment type="caution">
    <text evidence="3">The sequence shown here is derived from an EMBL/GenBank/DDBJ whole genome shotgun (WGS) entry which is preliminary data.</text>
</comment>
<dbReference type="GO" id="GO:0016020">
    <property type="term" value="C:membrane"/>
    <property type="evidence" value="ECO:0007669"/>
    <property type="project" value="TreeGrafter"/>
</dbReference>
<dbReference type="PATRIC" id="fig|1114963.3.peg.3147"/>
<feature type="transmembrane region" description="Helical" evidence="1">
    <location>
        <begin position="220"/>
        <end position="239"/>
    </location>
</feature>
<reference evidence="3 4" key="1">
    <citation type="journal article" date="2015" name="G3 (Bethesda)">
        <title>Insights into Ongoing Evolution of the Hexachlorocyclohexane Catabolic Pathway from Comparative Genomics of Ten Sphingomonadaceae Strains.</title>
        <authorList>
            <person name="Pearce S.L."/>
            <person name="Oakeshott J.G."/>
            <person name="Pandey G."/>
        </authorList>
    </citation>
    <scope>NUCLEOTIDE SEQUENCE [LARGE SCALE GENOMIC DNA]</scope>
    <source>
        <strain evidence="3 4">LL02</strain>
    </source>
</reference>
<dbReference type="GO" id="GO:0016747">
    <property type="term" value="F:acyltransferase activity, transferring groups other than amino-acyl groups"/>
    <property type="evidence" value="ECO:0007669"/>
    <property type="project" value="InterPro"/>
</dbReference>
<keyword evidence="1" id="KW-1133">Transmembrane helix</keyword>
<feature type="transmembrane region" description="Helical" evidence="1">
    <location>
        <begin position="274"/>
        <end position="296"/>
    </location>
</feature>
<feature type="domain" description="Acyltransferase 3" evidence="2">
    <location>
        <begin position="6"/>
        <end position="327"/>
    </location>
</feature>
<dbReference type="OrthoDB" id="9767863at2"/>
<keyword evidence="4" id="KW-1185">Reference proteome</keyword>
<evidence type="ECO:0000313" key="4">
    <source>
        <dbReference type="Proteomes" id="UP000052268"/>
    </source>
</evidence>
<dbReference type="EMBL" id="JACU01000006">
    <property type="protein sequence ID" value="KMS54445.1"/>
    <property type="molecule type" value="Genomic_DNA"/>
</dbReference>